<dbReference type="InterPro" id="IPR039532">
    <property type="entry name" value="TetR_C_Firmicutes"/>
</dbReference>
<dbReference type="InterPro" id="IPR001647">
    <property type="entry name" value="HTH_TetR"/>
</dbReference>
<dbReference type="PANTHER" id="PTHR43479:SF16">
    <property type="entry name" value="HTH TETR-TYPE DOMAIN-CONTAINING PROTEIN"/>
    <property type="match status" value="1"/>
</dbReference>
<dbReference type="Pfam" id="PF14278">
    <property type="entry name" value="TetR_C_8"/>
    <property type="match status" value="1"/>
</dbReference>
<feature type="DNA-binding region" description="H-T-H motif" evidence="2">
    <location>
        <begin position="35"/>
        <end position="54"/>
    </location>
</feature>
<dbReference type="Gene3D" id="1.10.357.10">
    <property type="entry name" value="Tetracycline Repressor, domain 2"/>
    <property type="match status" value="1"/>
</dbReference>
<evidence type="ECO:0000259" key="3">
    <source>
        <dbReference type="PROSITE" id="PS50977"/>
    </source>
</evidence>
<feature type="domain" description="HTH tetR-type" evidence="3">
    <location>
        <begin position="12"/>
        <end position="72"/>
    </location>
</feature>
<dbReference type="PANTHER" id="PTHR43479">
    <property type="entry name" value="ACREF/ENVCD OPERON REPRESSOR-RELATED"/>
    <property type="match status" value="1"/>
</dbReference>
<dbReference type="PROSITE" id="PS50977">
    <property type="entry name" value="HTH_TETR_2"/>
    <property type="match status" value="1"/>
</dbReference>
<accession>A0ABW3UQA7</accession>
<proteinExistence type="predicted"/>
<organism evidence="4 5">
    <name type="scientific">Paenibacillus vulneris</name>
    <dbReference type="NCBI Taxonomy" id="1133364"/>
    <lineage>
        <taxon>Bacteria</taxon>
        <taxon>Bacillati</taxon>
        <taxon>Bacillota</taxon>
        <taxon>Bacilli</taxon>
        <taxon>Bacillales</taxon>
        <taxon>Paenibacillaceae</taxon>
        <taxon>Paenibacillus</taxon>
    </lineage>
</organism>
<keyword evidence="1 2" id="KW-0238">DNA-binding</keyword>
<dbReference type="RefSeq" id="WP_079909511.1">
    <property type="nucleotide sequence ID" value="NZ_BAABJG010000015.1"/>
</dbReference>
<evidence type="ECO:0000256" key="1">
    <source>
        <dbReference type="ARBA" id="ARBA00023125"/>
    </source>
</evidence>
<name>A0ABW3UQA7_9BACL</name>
<dbReference type="InterPro" id="IPR023772">
    <property type="entry name" value="DNA-bd_HTH_TetR-type_CS"/>
</dbReference>
<dbReference type="PROSITE" id="PS01081">
    <property type="entry name" value="HTH_TETR_1"/>
    <property type="match status" value="1"/>
</dbReference>
<dbReference type="SUPFAM" id="SSF46689">
    <property type="entry name" value="Homeodomain-like"/>
    <property type="match status" value="1"/>
</dbReference>
<protein>
    <submittedName>
        <fullName evidence="4">TetR/AcrR family transcriptional regulator</fullName>
    </submittedName>
</protein>
<dbReference type="EMBL" id="JBHTLU010000031">
    <property type="protein sequence ID" value="MFD1222561.1"/>
    <property type="molecule type" value="Genomic_DNA"/>
</dbReference>
<dbReference type="InterPro" id="IPR050624">
    <property type="entry name" value="HTH-type_Tx_Regulator"/>
</dbReference>
<reference evidence="5" key="1">
    <citation type="journal article" date="2019" name="Int. J. Syst. Evol. Microbiol.">
        <title>The Global Catalogue of Microorganisms (GCM) 10K type strain sequencing project: providing services to taxonomists for standard genome sequencing and annotation.</title>
        <authorList>
            <consortium name="The Broad Institute Genomics Platform"/>
            <consortium name="The Broad Institute Genome Sequencing Center for Infectious Disease"/>
            <person name="Wu L."/>
            <person name="Ma J."/>
        </authorList>
    </citation>
    <scope>NUCLEOTIDE SEQUENCE [LARGE SCALE GENOMIC DNA]</scope>
    <source>
        <strain evidence="5">CCUG 53270</strain>
    </source>
</reference>
<evidence type="ECO:0000256" key="2">
    <source>
        <dbReference type="PROSITE-ProRule" id="PRU00335"/>
    </source>
</evidence>
<evidence type="ECO:0000313" key="4">
    <source>
        <dbReference type="EMBL" id="MFD1222561.1"/>
    </source>
</evidence>
<dbReference type="Pfam" id="PF00440">
    <property type="entry name" value="TetR_N"/>
    <property type="match status" value="1"/>
</dbReference>
<evidence type="ECO:0000313" key="5">
    <source>
        <dbReference type="Proteomes" id="UP001597180"/>
    </source>
</evidence>
<gene>
    <name evidence="4" type="ORF">ACFQ4B_20800</name>
</gene>
<keyword evidence="5" id="KW-1185">Reference proteome</keyword>
<dbReference type="InterPro" id="IPR009057">
    <property type="entry name" value="Homeodomain-like_sf"/>
</dbReference>
<comment type="caution">
    <text evidence="4">The sequence shown here is derived from an EMBL/GenBank/DDBJ whole genome shotgun (WGS) entry which is preliminary data.</text>
</comment>
<dbReference type="Proteomes" id="UP001597180">
    <property type="component" value="Unassembled WGS sequence"/>
</dbReference>
<sequence length="188" mass="22250">MEQEKKEDLRVKRTRTLLSQALLSLMNRHSFNSISVKEICEEAMVHRATFYTHFNDKYDLMAYSLKRIAEEFHFLEGDIEEFHSKLYAVAFKYNRLFSQLLVEERDSLRYVIRKEMTTGMKQHILIEPQKNSTSSEIVLEAFAGATLGVLNWWIENGMTHNAEEVFNEIKQLFNWEHIEKLLDVLGKE</sequence>